<accession>F4KW90</accession>
<comment type="subcellular location">
    <subcellularLocation>
        <location evidence="1 10">Cell outer membrane</location>
        <topology evidence="1 10">Multi-pass membrane protein</topology>
    </subcellularLocation>
</comment>
<keyword evidence="16" id="KW-1185">Reference proteome</keyword>
<dbReference type="Pfam" id="PF07715">
    <property type="entry name" value="Plug"/>
    <property type="match status" value="1"/>
</dbReference>
<dbReference type="Pfam" id="PF13715">
    <property type="entry name" value="CarbopepD_reg_2"/>
    <property type="match status" value="1"/>
</dbReference>
<dbReference type="InterPro" id="IPR037066">
    <property type="entry name" value="Plug_dom_sf"/>
</dbReference>
<dbReference type="CDD" id="cd01347">
    <property type="entry name" value="ligand_gated_channel"/>
    <property type="match status" value="1"/>
</dbReference>
<dbReference type="InterPro" id="IPR039426">
    <property type="entry name" value="TonB-dep_rcpt-like"/>
</dbReference>
<dbReference type="Proteomes" id="UP000008461">
    <property type="component" value="Chromosome"/>
</dbReference>
<keyword evidence="6 11" id="KW-0798">TonB box</keyword>
<dbReference type="PROSITE" id="PS52016">
    <property type="entry name" value="TONB_DEPENDENT_REC_3"/>
    <property type="match status" value="1"/>
</dbReference>
<feature type="chain" id="PRO_5003310379" evidence="12">
    <location>
        <begin position="19"/>
        <end position="752"/>
    </location>
</feature>
<dbReference type="SUPFAM" id="SSF56935">
    <property type="entry name" value="Porins"/>
    <property type="match status" value="1"/>
</dbReference>
<gene>
    <name evidence="15" type="ordered locus">Halhy_1383</name>
</gene>
<evidence type="ECO:0000259" key="14">
    <source>
        <dbReference type="Pfam" id="PF07715"/>
    </source>
</evidence>
<evidence type="ECO:0000256" key="1">
    <source>
        <dbReference type="ARBA" id="ARBA00004571"/>
    </source>
</evidence>
<evidence type="ECO:0000256" key="8">
    <source>
        <dbReference type="ARBA" id="ARBA00023170"/>
    </source>
</evidence>
<feature type="domain" description="TonB-dependent receptor-like beta-barrel" evidence="13">
    <location>
        <begin position="320"/>
        <end position="725"/>
    </location>
</feature>
<evidence type="ECO:0000256" key="9">
    <source>
        <dbReference type="ARBA" id="ARBA00023237"/>
    </source>
</evidence>
<evidence type="ECO:0000256" key="5">
    <source>
        <dbReference type="ARBA" id="ARBA00022729"/>
    </source>
</evidence>
<dbReference type="InterPro" id="IPR036942">
    <property type="entry name" value="Beta-barrel_TonB_sf"/>
</dbReference>
<evidence type="ECO:0000256" key="12">
    <source>
        <dbReference type="SAM" id="SignalP"/>
    </source>
</evidence>
<sequence length="752" mass="83268">MKNLIFILALFLHLPLVAQQIQGVLVDANTNQPLAAANLWLKGTQRGAATNAQGNFTINAPAAQGTYTLLVSMLGYREMEQEIQLLGNDLKLDTLRLSAEPTLIASNLVITANRSLNQAFATTEAVSVLKASEIIHNGARSTPEALMGLTGVFVQKTNHGGGSPFVRGLTGNQTLLLMDGLRMNNSIYRFGPNQYFNTIDVFSLQQIEVVRGAGSVLYGSDAMGGAIQVFTPTPQFASEGWQFGGRLLGRYLDRDMEQTVHAELNAANETIAFRAGASVRNFGDHYAGKGLGKEGPSSYRERAADAKAVFKLNRHAQFTLAYNGVFQTEVERYDQYVTGFALSQFEPQTRQMAYGRLAWEGQSPWLQNITLTGSWQFAEEGRIFQRNNNVTRSNELDEIRTFGYVLEWHAQPLSFWKITSGVEAYLDKVSSGGSNLNTETGAVTARRGLYPAGTNATNTAVFTAHQLSHQRWTLNLGLRYNQVRLEIQDATFGDTEITPDALVAHALLRYQVGEHHAISGGTYSGFRAPNINDMTSFGRFDFGIEVPSYDLSPERTTTYELNYKYSSEKLQANVSGFYTALSDLVTRVRGTFEGLPTYEGSDVYKKENAAESFIRGTELDVAWALSAQFNLQGSLTYTFGQNTTGNEPMRRIPPLNGRIALQYQPVKQWFNRVEFLYASKQDRLAGGDKSDPRIPKGGTPGWEVLNLRSAYQFKQVELQAGLNNLFNEAYRTHGSGIDGVGRSVWIGLDWKF</sequence>
<dbReference type="eggNOG" id="COG4771">
    <property type="taxonomic scope" value="Bacteria"/>
</dbReference>
<dbReference type="InterPro" id="IPR000531">
    <property type="entry name" value="Beta-barrel_TonB"/>
</dbReference>
<evidence type="ECO:0000256" key="4">
    <source>
        <dbReference type="ARBA" id="ARBA00022692"/>
    </source>
</evidence>
<evidence type="ECO:0000256" key="2">
    <source>
        <dbReference type="ARBA" id="ARBA00022448"/>
    </source>
</evidence>
<dbReference type="InterPro" id="IPR008969">
    <property type="entry name" value="CarboxyPept-like_regulatory"/>
</dbReference>
<evidence type="ECO:0000256" key="6">
    <source>
        <dbReference type="ARBA" id="ARBA00023077"/>
    </source>
</evidence>
<keyword evidence="7 10" id="KW-0472">Membrane</keyword>
<name>F4KW90_HALH1</name>
<dbReference type="GO" id="GO:0009279">
    <property type="term" value="C:cell outer membrane"/>
    <property type="evidence" value="ECO:0007669"/>
    <property type="project" value="UniProtKB-SubCell"/>
</dbReference>
<dbReference type="OrthoDB" id="9764669at2"/>
<evidence type="ECO:0000256" key="3">
    <source>
        <dbReference type="ARBA" id="ARBA00022452"/>
    </source>
</evidence>
<dbReference type="PROSITE" id="PS01156">
    <property type="entry name" value="TONB_DEPENDENT_REC_2"/>
    <property type="match status" value="1"/>
</dbReference>
<evidence type="ECO:0000313" key="15">
    <source>
        <dbReference type="EMBL" id="AEE49278.1"/>
    </source>
</evidence>
<proteinExistence type="inferred from homology"/>
<dbReference type="SUPFAM" id="SSF49464">
    <property type="entry name" value="Carboxypeptidase regulatory domain-like"/>
    <property type="match status" value="1"/>
</dbReference>
<feature type="domain" description="TonB-dependent receptor plug" evidence="14">
    <location>
        <begin position="121"/>
        <end position="226"/>
    </location>
</feature>
<dbReference type="EMBL" id="CP002691">
    <property type="protein sequence ID" value="AEE49278.1"/>
    <property type="molecule type" value="Genomic_DNA"/>
</dbReference>
<dbReference type="PANTHER" id="PTHR30069:SF29">
    <property type="entry name" value="HEMOGLOBIN AND HEMOGLOBIN-HAPTOGLOBIN-BINDING PROTEIN 1-RELATED"/>
    <property type="match status" value="1"/>
</dbReference>
<reference evidence="15 16" key="1">
    <citation type="journal article" date="2011" name="Stand. Genomic Sci.">
        <title>Complete genome sequence of Haliscomenobacter hydrossis type strain (O).</title>
        <authorList>
            <consortium name="US DOE Joint Genome Institute (JGI-PGF)"/>
            <person name="Daligault H."/>
            <person name="Lapidus A."/>
            <person name="Zeytun A."/>
            <person name="Nolan M."/>
            <person name="Lucas S."/>
            <person name="Del Rio T.G."/>
            <person name="Tice H."/>
            <person name="Cheng J.F."/>
            <person name="Tapia R."/>
            <person name="Han C."/>
            <person name="Goodwin L."/>
            <person name="Pitluck S."/>
            <person name="Liolios K."/>
            <person name="Pagani I."/>
            <person name="Ivanova N."/>
            <person name="Huntemann M."/>
            <person name="Mavromatis K."/>
            <person name="Mikhailova N."/>
            <person name="Pati A."/>
            <person name="Chen A."/>
            <person name="Palaniappan K."/>
            <person name="Land M."/>
            <person name="Hauser L."/>
            <person name="Brambilla E.M."/>
            <person name="Rohde M."/>
            <person name="Verbarg S."/>
            <person name="Goker M."/>
            <person name="Bristow J."/>
            <person name="Eisen J.A."/>
            <person name="Markowitz V."/>
            <person name="Hugenholtz P."/>
            <person name="Kyrpides N.C."/>
            <person name="Klenk H.P."/>
            <person name="Woyke T."/>
        </authorList>
    </citation>
    <scope>NUCLEOTIDE SEQUENCE [LARGE SCALE GENOMIC DNA]</scope>
    <source>
        <strain evidence="16">ATCC 27775 / DSM 1100 / LMG 10767 / O</strain>
    </source>
</reference>
<dbReference type="AlphaFoldDB" id="F4KW90"/>
<evidence type="ECO:0000313" key="16">
    <source>
        <dbReference type="Proteomes" id="UP000008461"/>
    </source>
</evidence>
<keyword evidence="9 10" id="KW-0998">Cell outer membrane</keyword>
<dbReference type="GO" id="GO:0044718">
    <property type="term" value="P:siderophore transmembrane transport"/>
    <property type="evidence" value="ECO:0007669"/>
    <property type="project" value="TreeGrafter"/>
</dbReference>
<feature type="signal peptide" evidence="12">
    <location>
        <begin position="1"/>
        <end position="18"/>
    </location>
</feature>
<protein>
    <submittedName>
        <fullName evidence="15">TonB-dependent receptor</fullName>
    </submittedName>
</protein>
<evidence type="ECO:0000256" key="11">
    <source>
        <dbReference type="RuleBase" id="RU003357"/>
    </source>
</evidence>
<evidence type="ECO:0000256" key="7">
    <source>
        <dbReference type="ARBA" id="ARBA00023136"/>
    </source>
</evidence>
<dbReference type="InterPro" id="IPR010917">
    <property type="entry name" value="TonB_rcpt_CS"/>
</dbReference>
<dbReference type="HOGENOM" id="CLU_008287_18_4_10"/>
<dbReference type="GO" id="GO:0015344">
    <property type="term" value="F:siderophore uptake transmembrane transporter activity"/>
    <property type="evidence" value="ECO:0007669"/>
    <property type="project" value="TreeGrafter"/>
</dbReference>
<evidence type="ECO:0000259" key="13">
    <source>
        <dbReference type="Pfam" id="PF00593"/>
    </source>
</evidence>
<organism evidence="15 16">
    <name type="scientific">Haliscomenobacter hydrossis (strain ATCC 27775 / DSM 1100 / LMG 10767 / O)</name>
    <dbReference type="NCBI Taxonomy" id="760192"/>
    <lineage>
        <taxon>Bacteria</taxon>
        <taxon>Pseudomonadati</taxon>
        <taxon>Bacteroidota</taxon>
        <taxon>Saprospiria</taxon>
        <taxon>Saprospirales</taxon>
        <taxon>Haliscomenobacteraceae</taxon>
        <taxon>Haliscomenobacter</taxon>
    </lineage>
</organism>
<evidence type="ECO:0000256" key="10">
    <source>
        <dbReference type="PROSITE-ProRule" id="PRU01360"/>
    </source>
</evidence>
<dbReference type="Gene3D" id="2.170.130.10">
    <property type="entry name" value="TonB-dependent receptor, plug domain"/>
    <property type="match status" value="1"/>
</dbReference>
<keyword evidence="3 10" id="KW-1134">Transmembrane beta strand</keyword>
<dbReference type="PANTHER" id="PTHR30069">
    <property type="entry name" value="TONB-DEPENDENT OUTER MEMBRANE RECEPTOR"/>
    <property type="match status" value="1"/>
</dbReference>
<keyword evidence="2 10" id="KW-0813">Transport</keyword>
<keyword evidence="8 15" id="KW-0675">Receptor</keyword>
<dbReference type="Gene3D" id="2.60.40.1120">
    <property type="entry name" value="Carboxypeptidase-like, regulatory domain"/>
    <property type="match status" value="1"/>
</dbReference>
<dbReference type="KEGG" id="hhy:Halhy_1383"/>
<keyword evidence="5 12" id="KW-0732">Signal</keyword>
<dbReference type="Gene3D" id="2.40.170.20">
    <property type="entry name" value="TonB-dependent receptor, beta-barrel domain"/>
    <property type="match status" value="1"/>
</dbReference>
<dbReference type="STRING" id="760192.Halhy_1383"/>
<reference key="2">
    <citation type="submission" date="2011-04" db="EMBL/GenBank/DDBJ databases">
        <title>Complete sequence of chromosome of Haliscomenobacter hydrossis DSM 1100.</title>
        <authorList>
            <consortium name="US DOE Joint Genome Institute (JGI-PGF)"/>
            <person name="Lucas S."/>
            <person name="Han J."/>
            <person name="Lapidus A."/>
            <person name="Bruce D."/>
            <person name="Goodwin L."/>
            <person name="Pitluck S."/>
            <person name="Peters L."/>
            <person name="Kyrpides N."/>
            <person name="Mavromatis K."/>
            <person name="Ivanova N."/>
            <person name="Ovchinnikova G."/>
            <person name="Pagani I."/>
            <person name="Daligault H."/>
            <person name="Detter J.C."/>
            <person name="Han C."/>
            <person name="Land M."/>
            <person name="Hauser L."/>
            <person name="Markowitz V."/>
            <person name="Cheng J.-F."/>
            <person name="Hugenholtz P."/>
            <person name="Woyke T."/>
            <person name="Wu D."/>
            <person name="Verbarg S."/>
            <person name="Frueling A."/>
            <person name="Brambilla E."/>
            <person name="Klenk H.-P."/>
            <person name="Eisen J.A."/>
        </authorList>
    </citation>
    <scope>NUCLEOTIDE SEQUENCE</scope>
    <source>
        <strain>DSM 1100</strain>
    </source>
</reference>
<comment type="similarity">
    <text evidence="10 11">Belongs to the TonB-dependent receptor family.</text>
</comment>
<keyword evidence="4 10" id="KW-0812">Transmembrane</keyword>
<dbReference type="Pfam" id="PF00593">
    <property type="entry name" value="TonB_dep_Rec_b-barrel"/>
    <property type="match status" value="1"/>
</dbReference>
<dbReference type="InterPro" id="IPR012910">
    <property type="entry name" value="Plug_dom"/>
</dbReference>